<protein>
    <submittedName>
        <fullName evidence="1">Uncharacterized protein</fullName>
    </submittedName>
</protein>
<dbReference type="EMBL" id="CM034387">
    <property type="protein sequence ID" value="KAJ0184257.1"/>
    <property type="molecule type" value="Genomic_DNA"/>
</dbReference>
<sequence length="388" mass="45172">MAGRIRSSFNGRIKEIPEIFVDNFEVVGKKAYFLSHCHEDHIQGLFTKKFLAYLKQSKTFIYMSEISASIIDVMSDGDYGTYIKPLKLGSTIITLKGDDSDDDGASDLYLKVSLIPAGHCFGSVMFLFRTPTKTILYTGDFRINPSDISKYNQLHENGQPIEIDVMYVDTTFQDKLHEEFPKRSETVDYAIDEMKKWLDDEFEEDRCIALHTSARFGYEFVYKEIFKRLKLRVYVKPAIRQFYWKFPEILNVITKDPESKVHLCTQRFANGDHRNCDIDKTFDKTFLYVHFSALRWNNCDVNEKMININQNKMDVCFATHCSRSELNAFVTYFAPKKIVGFREPYLIHLKGNHDFDDAFVESPPKKVVCKRDGVKKVPVDVLRKIFDD</sequence>
<evidence type="ECO:0000313" key="1">
    <source>
        <dbReference type="EMBL" id="KAJ0184257.1"/>
    </source>
</evidence>
<proteinExistence type="predicted"/>
<gene>
    <name evidence="1" type="ORF">K1T71_000680</name>
</gene>
<evidence type="ECO:0000313" key="2">
    <source>
        <dbReference type="Proteomes" id="UP000824533"/>
    </source>
</evidence>
<comment type="caution">
    <text evidence="1">The sequence shown here is derived from an EMBL/GenBank/DDBJ whole genome shotgun (WGS) entry which is preliminary data.</text>
</comment>
<dbReference type="Proteomes" id="UP000824533">
    <property type="component" value="Linkage Group LG01"/>
</dbReference>
<organism evidence="1 2">
    <name type="scientific">Dendrolimus kikuchii</name>
    <dbReference type="NCBI Taxonomy" id="765133"/>
    <lineage>
        <taxon>Eukaryota</taxon>
        <taxon>Metazoa</taxon>
        <taxon>Ecdysozoa</taxon>
        <taxon>Arthropoda</taxon>
        <taxon>Hexapoda</taxon>
        <taxon>Insecta</taxon>
        <taxon>Pterygota</taxon>
        <taxon>Neoptera</taxon>
        <taxon>Endopterygota</taxon>
        <taxon>Lepidoptera</taxon>
        <taxon>Glossata</taxon>
        <taxon>Ditrysia</taxon>
        <taxon>Bombycoidea</taxon>
        <taxon>Lasiocampidae</taxon>
        <taxon>Dendrolimus</taxon>
    </lineage>
</organism>
<keyword evidence="2" id="KW-1185">Reference proteome</keyword>
<reference evidence="1 2" key="1">
    <citation type="journal article" date="2021" name="Front. Genet.">
        <title>Chromosome-Level Genome Assembly Reveals Significant Gene Expansion in the Toll and IMD Signaling Pathways of Dendrolimus kikuchii.</title>
        <authorList>
            <person name="Zhou J."/>
            <person name="Wu P."/>
            <person name="Xiong Z."/>
            <person name="Liu N."/>
            <person name="Zhao N."/>
            <person name="Ji M."/>
            <person name="Qiu Y."/>
            <person name="Yang B."/>
        </authorList>
    </citation>
    <scope>NUCLEOTIDE SEQUENCE [LARGE SCALE GENOMIC DNA]</scope>
    <source>
        <strain evidence="1">Ann1</strain>
    </source>
</reference>
<name>A0ACC1DKQ4_9NEOP</name>
<accession>A0ACC1DKQ4</accession>